<dbReference type="RefSeq" id="WP_039607005.1">
    <property type="nucleotide sequence ID" value="NZ_FMUP01000003.1"/>
</dbReference>
<feature type="domain" description="UspA" evidence="5">
    <location>
        <begin position="4"/>
        <end position="143"/>
    </location>
</feature>
<evidence type="ECO:0000313" key="7">
    <source>
        <dbReference type="Proteomes" id="UP000030980"/>
    </source>
</evidence>
<dbReference type="Proteomes" id="UP000030980">
    <property type="component" value="Unassembled WGS sequence"/>
</dbReference>
<dbReference type="Pfam" id="PF00582">
    <property type="entry name" value="Usp"/>
    <property type="match status" value="2"/>
</dbReference>
<dbReference type="GO" id="GO:0005737">
    <property type="term" value="C:cytoplasm"/>
    <property type="evidence" value="ECO:0007669"/>
    <property type="project" value="UniProtKB-SubCell"/>
</dbReference>
<comment type="caution">
    <text evidence="6">The sequence shown here is derived from an EMBL/GenBank/DDBJ whole genome shotgun (WGS) entry which is preliminary data.</text>
</comment>
<evidence type="ECO:0000256" key="1">
    <source>
        <dbReference type="ARBA" id="ARBA00004496"/>
    </source>
</evidence>
<keyword evidence="7" id="KW-1185">Reference proteome</keyword>
<evidence type="ECO:0000259" key="5">
    <source>
        <dbReference type="Pfam" id="PF00582"/>
    </source>
</evidence>
<dbReference type="AlphaFoldDB" id="A0A0B3BTG2"/>
<evidence type="ECO:0000313" key="6">
    <source>
        <dbReference type="EMBL" id="KHO64346.1"/>
    </source>
</evidence>
<comment type="subcellular location">
    <subcellularLocation>
        <location evidence="1">Cytoplasm</location>
    </subcellularLocation>
</comment>
<evidence type="ECO:0000256" key="4">
    <source>
        <dbReference type="ARBA" id="ARBA00037131"/>
    </source>
</evidence>
<dbReference type="Gene3D" id="3.40.50.12370">
    <property type="match status" value="1"/>
</dbReference>
<dbReference type="EMBL" id="JTAK01000005">
    <property type="protein sequence ID" value="KHO64346.1"/>
    <property type="molecule type" value="Genomic_DNA"/>
</dbReference>
<accession>A0A0B3BTG2</accession>
<dbReference type="PANTHER" id="PTHR47892">
    <property type="entry name" value="UNIVERSAL STRESS PROTEIN E"/>
    <property type="match status" value="1"/>
</dbReference>
<dbReference type="STRING" id="706570.PT85_14185"/>
<dbReference type="PANTHER" id="PTHR47892:SF1">
    <property type="entry name" value="UNIVERSAL STRESS PROTEIN E"/>
    <property type="match status" value="1"/>
</dbReference>
<evidence type="ECO:0000256" key="3">
    <source>
        <dbReference type="ARBA" id="ARBA00022490"/>
    </source>
</evidence>
<name>A0A0B3BTG2_9PSED</name>
<keyword evidence="3" id="KW-0963">Cytoplasm</keyword>
<evidence type="ECO:0000256" key="2">
    <source>
        <dbReference type="ARBA" id="ARBA00008791"/>
    </source>
</evidence>
<comment type="similarity">
    <text evidence="2">Belongs to the universal stress protein A family.</text>
</comment>
<comment type="function">
    <text evidence="4">Required for resistance to DNA-damaging agents.</text>
</comment>
<gene>
    <name evidence="6" type="ORF">PT85_14185</name>
</gene>
<proteinExistence type="inferred from homology"/>
<reference evidence="6 7" key="1">
    <citation type="submission" date="2014-11" db="EMBL/GenBank/DDBJ databases">
        <title>Genome sequence of Pseudomonas tuomuerensis JCM 14085.</title>
        <authorList>
            <person name="Shin S.-K."/>
            <person name="Yi H."/>
        </authorList>
    </citation>
    <scope>NUCLEOTIDE SEQUENCE [LARGE SCALE GENOMIC DNA]</scope>
    <source>
        <strain evidence="6 7">JCM 14085</strain>
    </source>
</reference>
<feature type="domain" description="UspA" evidence="5">
    <location>
        <begin position="152"/>
        <end position="292"/>
    </location>
</feature>
<sequence>MTQFQRLLVIVDPRMRHSPALQRAAALARAGGATLHVAALVATPALVALLPAEVQARTRDGYAAECRTRLEEQIEPLRRQGLTITREVLCVSDLRAEILQHVAELQPDLLIKDVQHEGELKRTFITPLDWHLLRECSAPLHLVAAGGHAQPRKVVAAVDTSREQARETGLNERIIEAANALAMQSGAELHLLHTYDPLRYYMADAGAPSESWNELRDIAQQDFQAFAQAQGVPEDRRHFLLGPPTMTLAEFAREQQVDVLVMGRVQRKGLDRLVGSTTEHALYQVPCSILAIAPGG</sequence>
<dbReference type="InterPro" id="IPR006016">
    <property type="entry name" value="UspA"/>
</dbReference>
<protein>
    <submittedName>
        <fullName evidence="6">Universal stress protein</fullName>
    </submittedName>
</protein>
<dbReference type="OrthoDB" id="239260at2"/>
<dbReference type="SUPFAM" id="SSF52402">
    <property type="entry name" value="Adenine nucleotide alpha hydrolases-like"/>
    <property type="match status" value="2"/>
</dbReference>
<organism evidence="6 7">
    <name type="scientific">Pseudomonas flexibilis</name>
    <dbReference type="NCBI Taxonomy" id="706570"/>
    <lineage>
        <taxon>Bacteria</taxon>
        <taxon>Pseudomonadati</taxon>
        <taxon>Pseudomonadota</taxon>
        <taxon>Gammaproteobacteria</taxon>
        <taxon>Pseudomonadales</taxon>
        <taxon>Pseudomonadaceae</taxon>
        <taxon>Pseudomonas</taxon>
    </lineage>
</organism>